<dbReference type="SUPFAM" id="SSF52540">
    <property type="entry name" value="P-loop containing nucleoside triphosphate hydrolases"/>
    <property type="match status" value="1"/>
</dbReference>
<accession>A0A399D2U2</accession>
<proteinExistence type="predicted"/>
<dbReference type="InterPro" id="IPR027417">
    <property type="entry name" value="P-loop_NTPase"/>
</dbReference>
<organism evidence="2 3">
    <name type="scientific">Mariniphaga sediminis</name>
    <dbReference type="NCBI Taxonomy" id="1628158"/>
    <lineage>
        <taxon>Bacteria</taxon>
        <taxon>Pseudomonadati</taxon>
        <taxon>Bacteroidota</taxon>
        <taxon>Bacteroidia</taxon>
        <taxon>Marinilabiliales</taxon>
        <taxon>Prolixibacteraceae</taxon>
        <taxon>Mariniphaga</taxon>
    </lineage>
</organism>
<gene>
    <name evidence="2" type="ORF">D1164_10390</name>
</gene>
<dbReference type="PROSITE" id="PS50837">
    <property type="entry name" value="NACHT"/>
    <property type="match status" value="1"/>
</dbReference>
<dbReference type="OrthoDB" id="1488560at2"/>
<name>A0A399D2U2_9BACT</name>
<evidence type="ECO:0000313" key="3">
    <source>
        <dbReference type="Proteomes" id="UP000266441"/>
    </source>
</evidence>
<dbReference type="PANTHER" id="PTHR46844">
    <property type="entry name" value="SLR5058 PROTEIN"/>
    <property type="match status" value="1"/>
</dbReference>
<sequence length="633" mass="74245">MAYNKPMTMNDNNIIKFDKIRKKFTNRNFLINTNSSDFINKLNSFIEANYNWSRQIKFNDLNGSKNISNIYVDLDLYLTPLKFHVDSSEKNKRKPLIELIEKSRSNLIILGQPGAGKTTSMKKVLHNYSSENKGHKYNLPFLVKLRELKDYDNSIVSFFLKKLELDISIRTQLETIIEEKINEKIIQKTIKKEKIENYSFKDNYRTLLNIFIEFLNAFNVLLILDGYDEITEHREKLIDEIIELSHSLKSSRFVLTSRTSDFNLNIDNSGIFEICSLNPSQLKEFAEKWLRDNNKSNDFLKKIKESPYYDTAIRPLTLSHLCAIYERIGTIPEKPRTIHRKVVALLIEEWDEQRQVIRNSKYINFEPDRKLDFLANIAFILTYKYQENIFTKEQLQDIYTSIYESFDLPKNDIKTVIREIETHTGIILCVSQNQYEFAHKSTQEYLAAEHLVRLPNIPSSLKLLLKLPNELALTVALSSSSSLYLNALLIERVYPICKSFFKDPEGLRRLSFKNAKFAPKFGVRKEELESFLHTFCYRILIEKTDFPKVPLTTVLFLFINSLLCHNHATLSVINRVLKTYCNYDKIRNYYVKNDTSRSGFIYLEKKTNISSANYDLPDFLVLSKSQLELINYV</sequence>
<feature type="domain" description="NACHT" evidence="1">
    <location>
        <begin position="105"/>
        <end position="260"/>
    </location>
</feature>
<dbReference type="PANTHER" id="PTHR46844:SF1">
    <property type="entry name" value="SLR5058 PROTEIN"/>
    <property type="match status" value="1"/>
</dbReference>
<dbReference type="Proteomes" id="UP000266441">
    <property type="component" value="Unassembled WGS sequence"/>
</dbReference>
<reference evidence="2 3" key="1">
    <citation type="journal article" date="2015" name="Int. J. Syst. Evol. Microbiol.">
        <title>Mariniphaga sediminis sp. nov., isolated from coastal sediment.</title>
        <authorList>
            <person name="Wang F.Q."/>
            <person name="Shen Q.Y."/>
            <person name="Chen G.J."/>
            <person name="Du Z.J."/>
        </authorList>
    </citation>
    <scope>NUCLEOTIDE SEQUENCE [LARGE SCALE GENOMIC DNA]</scope>
    <source>
        <strain evidence="2 3">SY21</strain>
    </source>
</reference>
<dbReference type="Gene3D" id="3.40.50.300">
    <property type="entry name" value="P-loop containing nucleotide triphosphate hydrolases"/>
    <property type="match status" value="1"/>
</dbReference>
<dbReference type="InterPro" id="IPR007111">
    <property type="entry name" value="NACHT_NTPase"/>
</dbReference>
<dbReference type="EMBL" id="QWET01000007">
    <property type="protein sequence ID" value="RIH64992.1"/>
    <property type="molecule type" value="Genomic_DNA"/>
</dbReference>
<evidence type="ECO:0000259" key="1">
    <source>
        <dbReference type="PROSITE" id="PS50837"/>
    </source>
</evidence>
<dbReference type="Pfam" id="PF05729">
    <property type="entry name" value="NACHT"/>
    <property type="match status" value="1"/>
</dbReference>
<comment type="caution">
    <text evidence="2">The sequence shown here is derived from an EMBL/GenBank/DDBJ whole genome shotgun (WGS) entry which is preliminary data.</text>
</comment>
<evidence type="ECO:0000313" key="2">
    <source>
        <dbReference type="EMBL" id="RIH64992.1"/>
    </source>
</evidence>
<keyword evidence="3" id="KW-1185">Reference proteome</keyword>
<dbReference type="AlphaFoldDB" id="A0A399D2U2"/>
<protein>
    <submittedName>
        <fullName evidence="2">NACHT domain-containing protein</fullName>
    </submittedName>
</protein>